<evidence type="ECO:0000313" key="4">
    <source>
        <dbReference type="Proteomes" id="UP001596406"/>
    </source>
</evidence>
<protein>
    <submittedName>
        <fullName evidence="3">Amidohydrolase</fullName>
    </submittedName>
</protein>
<dbReference type="SUPFAM" id="SSF55031">
    <property type="entry name" value="Bacterial exopeptidase dimerisation domain"/>
    <property type="match status" value="1"/>
</dbReference>
<feature type="binding site" evidence="1">
    <location>
        <position position="140"/>
    </location>
    <ligand>
        <name>Mn(2+)</name>
        <dbReference type="ChEBI" id="CHEBI:29035"/>
        <label>2</label>
    </ligand>
</feature>
<dbReference type="InterPro" id="IPR002933">
    <property type="entry name" value="Peptidase_M20"/>
</dbReference>
<dbReference type="RefSeq" id="WP_304448119.1">
    <property type="nucleotide sequence ID" value="NZ_JARRAH010000001.1"/>
</dbReference>
<keyword evidence="4" id="KW-1185">Reference proteome</keyword>
<feature type="binding site" evidence="1">
    <location>
        <position position="394"/>
    </location>
    <ligand>
        <name>Mn(2+)</name>
        <dbReference type="ChEBI" id="CHEBI:29035"/>
        <label>2</label>
    </ligand>
</feature>
<dbReference type="AlphaFoldDB" id="A0ABD5UA71"/>
<dbReference type="Proteomes" id="UP001596406">
    <property type="component" value="Unassembled WGS sequence"/>
</dbReference>
<dbReference type="Gene3D" id="3.40.630.10">
    <property type="entry name" value="Zn peptidases"/>
    <property type="match status" value="1"/>
</dbReference>
<dbReference type="InterPro" id="IPR011650">
    <property type="entry name" value="Peptidase_M20_dimer"/>
</dbReference>
<feature type="binding site" evidence="1">
    <location>
        <position position="198"/>
    </location>
    <ligand>
        <name>Mn(2+)</name>
        <dbReference type="ChEBI" id="CHEBI:29035"/>
        <label>2</label>
    </ligand>
</feature>
<dbReference type="EMBL" id="JBHSXM010000001">
    <property type="protein sequence ID" value="MFC6836435.1"/>
    <property type="molecule type" value="Genomic_DNA"/>
</dbReference>
<keyword evidence="1" id="KW-0464">Manganese</keyword>
<feature type="binding site" evidence="1">
    <location>
        <position position="174"/>
    </location>
    <ligand>
        <name>Mn(2+)</name>
        <dbReference type="ChEBI" id="CHEBI:29035"/>
        <label>2</label>
    </ligand>
</feature>
<comment type="caution">
    <text evidence="3">The sequence shown here is derived from an EMBL/GenBank/DDBJ whole genome shotgun (WGS) entry which is preliminary data.</text>
</comment>
<evidence type="ECO:0000259" key="2">
    <source>
        <dbReference type="Pfam" id="PF07687"/>
    </source>
</evidence>
<proteinExistence type="predicted"/>
<dbReference type="Pfam" id="PF07687">
    <property type="entry name" value="M20_dimer"/>
    <property type="match status" value="1"/>
</dbReference>
<reference evidence="3 4" key="1">
    <citation type="journal article" date="2019" name="Int. J. Syst. Evol. Microbiol.">
        <title>The Global Catalogue of Microorganisms (GCM) 10K type strain sequencing project: providing services to taxonomists for standard genome sequencing and annotation.</title>
        <authorList>
            <consortium name="The Broad Institute Genomics Platform"/>
            <consortium name="The Broad Institute Genome Sequencing Center for Infectious Disease"/>
            <person name="Wu L."/>
            <person name="Ma J."/>
        </authorList>
    </citation>
    <scope>NUCLEOTIDE SEQUENCE [LARGE SCALE GENOMIC DNA]</scope>
    <source>
        <strain evidence="3 4">PSRA2</strain>
    </source>
</reference>
<organism evidence="3 4">
    <name type="scientific">Halomarina ordinaria</name>
    <dbReference type="NCBI Taxonomy" id="3033939"/>
    <lineage>
        <taxon>Archaea</taxon>
        <taxon>Methanobacteriati</taxon>
        <taxon>Methanobacteriota</taxon>
        <taxon>Stenosarchaea group</taxon>
        <taxon>Halobacteria</taxon>
        <taxon>Halobacteriales</taxon>
        <taxon>Natronomonadaceae</taxon>
        <taxon>Halomarina</taxon>
    </lineage>
</organism>
<dbReference type="PANTHER" id="PTHR30575">
    <property type="entry name" value="PEPTIDASE M20"/>
    <property type="match status" value="1"/>
</dbReference>
<dbReference type="PANTHER" id="PTHR30575:SF3">
    <property type="entry name" value="PEPTIDASE M20 DIMERISATION DOMAIN-CONTAINING PROTEIN"/>
    <property type="match status" value="1"/>
</dbReference>
<dbReference type="InterPro" id="IPR036264">
    <property type="entry name" value="Bact_exopeptidase_dim_dom"/>
</dbReference>
<gene>
    <name evidence="3" type="ORF">ACFQHK_07925</name>
</gene>
<dbReference type="NCBIfam" id="TIGR01891">
    <property type="entry name" value="amidohydrolases"/>
    <property type="match status" value="1"/>
</dbReference>
<evidence type="ECO:0000256" key="1">
    <source>
        <dbReference type="PIRSR" id="PIRSR005962-1"/>
    </source>
</evidence>
<feature type="domain" description="Peptidase M20 dimerisation" evidence="2">
    <location>
        <begin position="222"/>
        <end position="313"/>
    </location>
</feature>
<keyword evidence="1" id="KW-0479">Metal-binding</keyword>
<sequence length="424" mass="45067">MSVTRDRLVSLRRDLHRHPEPAWREFWTTSRIVDELEAIGVDDLLVGREVLAEGERMGVPDDTDIEAWFERARAAGAREDVLAKTEGGYTGALAVLERGEGPTIGLRVDIDALPREESRSEDHYPTNAGFRAETGAMHACGHDAHITYGLGVIERVKESDFSGTLKVVFQPAEEVIGGGKAVAESGHLDDCDYFLSVHVGLDHPTGEVVAGIDGFLAVQHFDAEFTGEPAHAGANPGDGRNAVQALATAVQNLYAIPRHQDGVTRVNAGIVEGGSATNIVPESARVAGEVRGETTELKDYMVERAVATLESAAAMHDCEVTVDVEGEAPSAVSDDELVDVVEALAHDVSGVDSVLRTDDLGGSEDATYLMRRVQDRGGKAAYVGIGTDHPGGHHTATFDVDEDSLTIGVDVLTGAVLELAASHP</sequence>
<accession>A0ABD5UA71</accession>
<dbReference type="SUPFAM" id="SSF53187">
    <property type="entry name" value="Zn-dependent exopeptidases"/>
    <property type="match status" value="1"/>
</dbReference>
<comment type="cofactor">
    <cofactor evidence="1">
        <name>Mn(2+)</name>
        <dbReference type="ChEBI" id="CHEBI:29035"/>
    </cofactor>
    <text evidence="1">The Mn(2+) ion enhances activity.</text>
</comment>
<dbReference type="InterPro" id="IPR052030">
    <property type="entry name" value="Peptidase_M20/M20A_hydrolases"/>
</dbReference>
<feature type="binding site" evidence="1">
    <location>
        <position position="142"/>
    </location>
    <ligand>
        <name>Mn(2+)</name>
        <dbReference type="ChEBI" id="CHEBI:29035"/>
        <label>2</label>
    </ligand>
</feature>
<name>A0ABD5UA71_9EURY</name>
<dbReference type="Pfam" id="PF01546">
    <property type="entry name" value="Peptidase_M20"/>
    <property type="match status" value="1"/>
</dbReference>
<dbReference type="PIRSF" id="PIRSF005962">
    <property type="entry name" value="Pept_M20D_amidohydro"/>
    <property type="match status" value="1"/>
</dbReference>
<dbReference type="InterPro" id="IPR017439">
    <property type="entry name" value="Amidohydrolase"/>
</dbReference>
<evidence type="ECO:0000313" key="3">
    <source>
        <dbReference type="EMBL" id="MFC6836435.1"/>
    </source>
</evidence>